<reference evidence="3 4" key="2">
    <citation type="journal article" date="2015" name="J. Bacteriol.">
        <title>Genomic, proteomic, and biochemical analysis of the organohalide respiratory pathway in Desulfitobacterium dehalogenans.</title>
        <authorList>
            <person name="Kruse T."/>
            <person name="van de Pas B.A."/>
            <person name="Atteia A."/>
            <person name="Krab K."/>
            <person name="Hagen W.R."/>
            <person name="Goodwin L."/>
            <person name="Chain P."/>
            <person name="Boeren S."/>
            <person name="Maphosa F."/>
            <person name="Schraa G."/>
            <person name="de Vos W.M."/>
            <person name="van der Oost J."/>
            <person name="Smidt H."/>
            <person name="Stams A.J."/>
        </authorList>
    </citation>
    <scope>NUCLEOTIDE SEQUENCE [LARGE SCALE GENOMIC DNA]</scope>
    <source>
        <strain evidence="4">ATCC 51507 / DSM 9161 / JW/IU-DC1</strain>
    </source>
</reference>
<dbReference type="GO" id="GO:0005525">
    <property type="term" value="F:GTP binding"/>
    <property type="evidence" value="ECO:0007669"/>
    <property type="project" value="InterPro"/>
</dbReference>
<feature type="domain" description="EngC GTPase" evidence="1">
    <location>
        <begin position="60"/>
        <end position="230"/>
    </location>
</feature>
<dbReference type="Pfam" id="PF03193">
    <property type="entry name" value="RsgA_GTPase"/>
    <property type="match status" value="1"/>
</dbReference>
<dbReference type="Pfam" id="PF12647">
    <property type="entry name" value="RNHCP"/>
    <property type="match status" value="1"/>
</dbReference>
<protein>
    <submittedName>
        <fullName evidence="3">Ribosome small subunit-dependent GTPase A</fullName>
    </submittedName>
</protein>
<dbReference type="InterPro" id="IPR027417">
    <property type="entry name" value="P-loop_NTPase"/>
</dbReference>
<dbReference type="AlphaFoldDB" id="I4AAV1"/>
<dbReference type="eggNOG" id="COG1162">
    <property type="taxonomic scope" value="Bacteria"/>
</dbReference>
<name>I4AAV1_DESDJ</name>
<evidence type="ECO:0000313" key="4">
    <source>
        <dbReference type="Proteomes" id="UP000006053"/>
    </source>
</evidence>
<dbReference type="SUPFAM" id="SSF52540">
    <property type="entry name" value="P-loop containing nucleoside triphosphate hydrolases"/>
    <property type="match status" value="1"/>
</dbReference>
<organism evidence="3 4">
    <name type="scientific">Desulfitobacterium dehalogenans (strain ATCC 51507 / DSM 9161 / JW/IU-DC1)</name>
    <dbReference type="NCBI Taxonomy" id="756499"/>
    <lineage>
        <taxon>Bacteria</taxon>
        <taxon>Bacillati</taxon>
        <taxon>Bacillota</taxon>
        <taxon>Clostridia</taxon>
        <taxon>Eubacteriales</taxon>
        <taxon>Desulfitobacteriaceae</taxon>
        <taxon>Desulfitobacterium</taxon>
    </lineage>
</organism>
<dbReference type="KEGG" id="ddh:Desde_2778"/>
<dbReference type="NCBIfam" id="TIGR00157">
    <property type="entry name" value="ribosome small subunit-dependent GTPase A"/>
    <property type="match status" value="1"/>
</dbReference>
<dbReference type="InterPro" id="IPR004881">
    <property type="entry name" value="Ribosome_biogen_GTPase_RsgA"/>
</dbReference>
<evidence type="ECO:0000259" key="1">
    <source>
        <dbReference type="Pfam" id="PF03193"/>
    </source>
</evidence>
<gene>
    <name evidence="3" type="ordered locus">Desde_2778</name>
</gene>
<dbReference type="OrthoDB" id="9809485at2"/>
<proteinExistence type="predicted"/>
<dbReference type="PANTHER" id="PTHR32120:SF11">
    <property type="entry name" value="SMALL RIBOSOMAL SUBUNIT BIOGENESIS GTPASE RSGA 1, MITOCHONDRIAL-RELATED"/>
    <property type="match status" value="1"/>
</dbReference>
<dbReference type="Gene3D" id="1.10.40.50">
    <property type="entry name" value="Probable gtpase engc, domain 3"/>
    <property type="match status" value="1"/>
</dbReference>
<feature type="domain" description="RNHCP" evidence="2">
    <location>
        <begin position="309"/>
        <end position="396"/>
    </location>
</feature>
<dbReference type="Gene3D" id="3.40.50.300">
    <property type="entry name" value="P-loop containing nucleotide triphosphate hydrolases"/>
    <property type="match status" value="1"/>
</dbReference>
<dbReference type="InterPro" id="IPR024439">
    <property type="entry name" value="RNHCP"/>
</dbReference>
<keyword evidence="4" id="KW-1185">Reference proteome</keyword>
<reference evidence="4" key="1">
    <citation type="submission" date="2012-06" db="EMBL/GenBank/DDBJ databases">
        <title>Complete sequence of Desulfitobacterium dehalogenans ATCC 51507.</title>
        <authorList>
            <person name="Lucas S."/>
            <person name="Han J."/>
            <person name="Lapidus A."/>
            <person name="Cheng J.-F."/>
            <person name="Goodwin L."/>
            <person name="Pitluck S."/>
            <person name="Peters L."/>
            <person name="Ovchinnikova G."/>
            <person name="Teshima H."/>
            <person name="Detter J.C."/>
            <person name="Han C."/>
            <person name="Tapia R."/>
            <person name="Land M."/>
            <person name="Hauser L."/>
            <person name="Kyrpides N."/>
            <person name="Ivanova N."/>
            <person name="Pagani I."/>
            <person name="Kruse T."/>
            <person name="de Vos W.M."/>
            <person name="Smidt H."/>
            <person name="Woyke T."/>
        </authorList>
    </citation>
    <scope>NUCLEOTIDE SEQUENCE [LARGE SCALE GENOMIC DNA]</scope>
    <source>
        <strain evidence="4">ATCC 51507 / DSM 9161 / JW/IU-DC1</strain>
    </source>
</reference>
<dbReference type="GO" id="GO:0003924">
    <property type="term" value="F:GTPase activity"/>
    <property type="evidence" value="ECO:0007669"/>
    <property type="project" value="InterPro"/>
</dbReference>
<evidence type="ECO:0000313" key="3">
    <source>
        <dbReference type="EMBL" id="AFM01086.1"/>
    </source>
</evidence>
<dbReference type="PANTHER" id="PTHR32120">
    <property type="entry name" value="SMALL RIBOSOMAL SUBUNIT BIOGENESIS GTPASE RSGA"/>
    <property type="match status" value="1"/>
</dbReference>
<dbReference type="EMBL" id="CP003348">
    <property type="protein sequence ID" value="AFM01086.1"/>
    <property type="molecule type" value="Genomic_DNA"/>
</dbReference>
<dbReference type="InterPro" id="IPR010914">
    <property type="entry name" value="RsgA_GTPase_dom"/>
</dbReference>
<dbReference type="HOGENOM" id="CLU_033617_0_1_9"/>
<sequence>MKKKATVVNIMNKQVQVLAEGEIISCLLPGSLVSKKNALIVGDQVEIGLAGNDQYKLIQVLPRKTALYRGNRRSTEEKVLVAANVQYLLAIVTADYLLNQAGYLEAAIIAAKRAGIQVGIFISKWDLIGESTQALLEAKLALYQTSVDFVFVGSARERQEELIKTVEGKTVVVVGDRSCGKTSLIHGSLNEPLEKEDSRCTMSSTHTSVLQVGSRGTLWIDTPGFRDFALQEISVEERNAVFPEIAQLIEGCYFRNCTHVHEEGCQVLEALRAKKLKRERYDAYQKMADTRVVTCTSPRTDYRHSACTESFTCKACGTLVVPEGAGSQHRNHCPKCLSSVHVDNEPGDRASLCKGIMEPVSVWVRKGGEWAIIHRCRTCGTLNSNRIAADDNPALLISIAVKPLAMTPFPLDKLSIKDGCSEISFGR</sequence>
<dbReference type="STRING" id="756499.Desde_2778"/>
<dbReference type="Proteomes" id="UP000006053">
    <property type="component" value="Chromosome"/>
</dbReference>
<accession>I4AAV1</accession>
<evidence type="ECO:0000259" key="2">
    <source>
        <dbReference type="Pfam" id="PF12647"/>
    </source>
</evidence>
<dbReference type="RefSeq" id="WP_014794566.1">
    <property type="nucleotide sequence ID" value="NC_018017.1"/>
</dbReference>